<evidence type="ECO:0000256" key="6">
    <source>
        <dbReference type="ARBA" id="ARBA00023136"/>
    </source>
</evidence>
<evidence type="ECO:0000256" key="1">
    <source>
        <dbReference type="ARBA" id="ARBA00004651"/>
    </source>
</evidence>
<keyword evidence="3 8" id="KW-1003">Cell membrane</keyword>
<dbReference type="InterPro" id="IPR000412">
    <property type="entry name" value="ABC_2_transport"/>
</dbReference>
<sequence>MSTISAVASRVDTSTWRGTNVLVQIFILTGRPLRGLVRNPQLLLISMAQPVVFLVLLTQVFSSLASADNFPAGITYVDFLMPAFIAVSGLSAASEASVGLTTDMHSGVLARFRSLPISNISVLFARSIAEVIRNTLVITILVVLAILLFGFDPPGGLSGVALAGLLALAVSWGVVWVFLALGAWIRTAEGMQALGFMLLFPLMFVSSMFVPVANLPGWLQAVAKVNPVTYLVDAARNLAFDMPVGNSVVLTLVASLALMIVGMVAAIIGFRRPL</sequence>
<proteinExistence type="inferred from homology"/>
<keyword evidence="7" id="KW-0046">Antibiotic resistance</keyword>
<protein>
    <recommendedName>
        <fullName evidence="8">Transport permease protein</fullName>
    </recommendedName>
</protein>
<name>A0A386WRK3_9ACTN</name>
<dbReference type="PIRSF" id="PIRSF006648">
    <property type="entry name" value="DrrB"/>
    <property type="match status" value="1"/>
</dbReference>
<evidence type="ECO:0000313" key="11">
    <source>
        <dbReference type="Proteomes" id="UP000267804"/>
    </source>
</evidence>
<evidence type="ECO:0000256" key="7">
    <source>
        <dbReference type="ARBA" id="ARBA00023251"/>
    </source>
</evidence>
<dbReference type="GO" id="GO:0046677">
    <property type="term" value="P:response to antibiotic"/>
    <property type="evidence" value="ECO:0007669"/>
    <property type="project" value="UniProtKB-KW"/>
</dbReference>
<feature type="transmembrane region" description="Helical" evidence="8">
    <location>
        <begin position="193"/>
        <end position="213"/>
    </location>
</feature>
<evidence type="ECO:0000313" key="10">
    <source>
        <dbReference type="EMBL" id="AYF29999.1"/>
    </source>
</evidence>
<dbReference type="InterPro" id="IPR013525">
    <property type="entry name" value="ABC2_TM"/>
</dbReference>
<feature type="transmembrane region" description="Helical" evidence="8">
    <location>
        <begin position="131"/>
        <end position="151"/>
    </location>
</feature>
<dbReference type="InterPro" id="IPR051328">
    <property type="entry name" value="T7SS_ABC-Transporter"/>
</dbReference>
<dbReference type="PANTHER" id="PTHR43077">
    <property type="entry name" value="TRANSPORT PERMEASE YVFS-RELATED"/>
    <property type="match status" value="1"/>
</dbReference>
<accession>A0A386WRK3</accession>
<dbReference type="PRINTS" id="PR00164">
    <property type="entry name" value="ABC2TRNSPORT"/>
</dbReference>
<dbReference type="RefSeq" id="WP_120571827.1">
    <property type="nucleotide sequence ID" value="NZ_CP024087.1"/>
</dbReference>
<dbReference type="EMBL" id="CP024087">
    <property type="protein sequence ID" value="AYF29999.1"/>
    <property type="molecule type" value="Genomic_DNA"/>
</dbReference>
<feature type="transmembrane region" description="Helical" evidence="8">
    <location>
        <begin position="42"/>
        <end position="61"/>
    </location>
</feature>
<gene>
    <name evidence="10" type="ORF">CSH63_21540</name>
</gene>
<evidence type="ECO:0000256" key="3">
    <source>
        <dbReference type="ARBA" id="ARBA00022475"/>
    </source>
</evidence>
<dbReference type="AlphaFoldDB" id="A0A386WRK3"/>
<dbReference type="GO" id="GO:0043190">
    <property type="term" value="C:ATP-binding cassette (ABC) transporter complex"/>
    <property type="evidence" value="ECO:0007669"/>
    <property type="project" value="InterPro"/>
</dbReference>
<dbReference type="Proteomes" id="UP000267804">
    <property type="component" value="Chromosome"/>
</dbReference>
<feature type="domain" description="ABC transmembrane type-2" evidence="9">
    <location>
        <begin position="41"/>
        <end position="273"/>
    </location>
</feature>
<evidence type="ECO:0000256" key="5">
    <source>
        <dbReference type="ARBA" id="ARBA00022989"/>
    </source>
</evidence>
<dbReference type="InterPro" id="IPR047817">
    <property type="entry name" value="ABC2_TM_bact-type"/>
</dbReference>
<dbReference type="Pfam" id="PF01061">
    <property type="entry name" value="ABC2_membrane"/>
    <property type="match status" value="1"/>
</dbReference>
<keyword evidence="8" id="KW-0813">Transport</keyword>
<evidence type="ECO:0000259" key="9">
    <source>
        <dbReference type="PROSITE" id="PS51012"/>
    </source>
</evidence>
<feature type="transmembrane region" description="Helical" evidence="8">
    <location>
        <begin position="157"/>
        <end position="181"/>
    </location>
</feature>
<feature type="transmembrane region" description="Helical" evidence="8">
    <location>
        <begin position="248"/>
        <end position="270"/>
    </location>
</feature>
<reference evidence="10 11" key="1">
    <citation type="submission" date="2017-10" db="EMBL/GenBank/DDBJ databases">
        <title>Integration of genomic and chemical information greatly accelerates assignment of the full stereostructure of myelolactone, a potent inhibitor of myeloma from a marine-derived Micromonospora.</title>
        <authorList>
            <person name="Kim M.C."/>
            <person name="Machado H."/>
            <person name="Jensen P.R."/>
            <person name="Fenical W."/>
        </authorList>
    </citation>
    <scope>NUCLEOTIDE SEQUENCE [LARGE SCALE GENOMIC DNA]</scope>
    <source>
        <strain evidence="10 11">CNY-010</strain>
    </source>
</reference>
<evidence type="ECO:0000256" key="8">
    <source>
        <dbReference type="RuleBase" id="RU361157"/>
    </source>
</evidence>
<keyword evidence="6 8" id="KW-0472">Membrane</keyword>
<keyword evidence="5 8" id="KW-1133">Transmembrane helix</keyword>
<organism evidence="10 11">
    <name type="scientific">Micromonospora tulbaghiae</name>
    <dbReference type="NCBI Taxonomy" id="479978"/>
    <lineage>
        <taxon>Bacteria</taxon>
        <taxon>Bacillati</taxon>
        <taxon>Actinomycetota</taxon>
        <taxon>Actinomycetes</taxon>
        <taxon>Micromonosporales</taxon>
        <taxon>Micromonosporaceae</taxon>
        <taxon>Micromonospora</taxon>
    </lineage>
</organism>
<comment type="subcellular location">
    <subcellularLocation>
        <location evidence="1 8">Cell membrane</location>
        <topology evidence="1 8">Multi-pass membrane protein</topology>
    </subcellularLocation>
</comment>
<dbReference type="PROSITE" id="PS51012">
    <property type="entry name" value="ABC_TM2"/>
    <property type="match status" value="1"/>
</dbReference>
<comment type="similarity">
    <text evidence="2 8">Belongs to the ABC-2 integral membrane protein family.</text>
</comment>
<keyword evidence="4 8" id="KW-0812">Transmembrane</keyword>
<dbReference type="PANTHER" id="PTHR43077:SF8">
    <property type="entry name" value="DOXORUBICIN RESISTANCE ABC TRANSPORTER PERMEASE PROTEIN DRRB"/>
    <property type="match status" value="1"/>
</dbReference>
<dbReference type="KEGG" id="mtua:CSH63_21540"/>
<dbReference type="GO" id="GO:0140359">
    <property type="term" value="F:ABC-type transporter activity"/>
    <property type="evidence" value="ECO:0007669"/>
    <property type="project" value="InterPro"/>
</dbReference>
<feature type="transmembrane region" description="Helical" evidence="8">
    <location>
        <begin position="73"/>
        <end position="93"/>
    </location>
</feature>
<evidence type="ECO:0000256" key="4">
    <source>
        <dbReference type="ARBA" id="ARBA00022692"/>
    </source>
</evidence>
<evidence type="ECO:0000256" key="2">
    <source>
        <dbReference type="ARBA" id="ARBA00007783"/>
    </source>
</evidence>